<dbReference type="InParanoid" id="A0A2H3EN41"/>
<dbReference type="Proteomes" id="UP000217790">
    <property type="component" value="Unassembled WGS sequence"/>
</dbReference>
<dbReference type="OrthoDB" id="10437237at2759"/>
<dbReference type="EMBL" id="KZ293646">
    <property type="protein sequence ID" value="PBL01304.1"/>
    <property type="molecule type" value="Genomic_DNA"/>
</dbReference>
<accession>A0A2H3EN41</accession>
<keyword evidence="2" id="KW-1185">Reference proteome</keyword>
<evidence type="ECO:0000313" key="1">
    <source>
        <dbReference type="EMBL" id="PBL01304.1"/>
    </source>
</evidence>
<gene>
    <name evidence="1" type="ORF">ARMGADRAFT_1160522</name>
</gene>
<reference evidence="2" key="1">
    <citation type="journal article" date="2017" name="Nat. Ecol. Evol.">
        <title>Genome expansion and lineage-specific genetic innovations in the forest pathogenic fungi Armillaria.</title>
        <authorList>
            <person name="Sipos G."/>
            <person name="Prasanna A.N."/>
            <person name="Walter M.C."/>
            <person name="O'Connor E."/>
            <person name="Balint B."/>
            <person name="Krizsan K."/>
            <person name="Kiss B."/>
            <person name="Hess J."/>
            <person name="Varga T."/>
            <person name="Slot J."/>
            <person name="Riley R."/>
            <person name="Boka B."/>
            <person name="Rigling D."/>
            <person name="Barry K."/>
            <person name="Lee J."/>
            <person name="Mihaltcheva S."/>
            <person name="LaButti K."/>
            <person name="Lipzen A."/>
            <person name="Waldron R."/>
            <person name="Moloney N.M."/>
            <person name="Sperisen C."/>
            <person name="Kredics L."/>
            <person name="Vagvoelgyi C."/>
            <person name="Patrignani A."/>
            <person name="Fitzpatrick D."/>
            <person name="Nagy I."/>
            <person name="Doyle S."/>
            <person name="Anderson J.B."/>
            <person name="Grigoriev I.V."/>
            <person name="Gueldener U."/>
            <person name="Muensterkoetter M."/>
            <person name="Nagy L.G."/>
        </authorList>
    </citation>
    <scope>NUCLEOTIDE SEQUENCE [LARGE SCALE GENOMIC DNA]</scope>
    <source>
        <strain evidence="2">Ar21-2</strain>
    </source>
</reference>
<evidence type="ECO:0000313" key="2">
    <source>
        <dbReference type="Proteomes" id="UP000217790"/>
    </source>
</evidence>
<proteinExistence type="predicted"/>
<name>A0A2H3EN41_ARMGA</name>
<sequence>MNHELIARFQGLSTRTDLEPYGLILQASGFRLQVSDYIVEVHGSILSEFLQAALRLMLPNYQRCMSASVVTCWLNENQDQEPRQEAGGSPSLERRRFLRLWKELVETCSKHPNGEVDDIKHTNRSRAAQVATYNALDAKAVDFFERTLPPTVEH</sequence>
<dbReference type="AlphaFoldDB" id="A0A2H3EN41"/>
<organism evidence="1 2">
    <name type="scientific">Armillaria gallica</name>
    <name type="common">Bulbous honey fungus</name>
    <name type="synonym">Armillaria bulbosa</name>
    <dbReference type="NCBI Taxonomy" id="47427"/>
    <lineage>
        <taxon>Eukaryota</taxon>
        <taxon>Fungi</taxon>
        <taxon>Dikarya</taxon>
        <taxon>Basidiomycota</taxon>
        <taxon>Agaricomycotina</taxon>
        <taxon>Agaricomycetes</taxon>
        <taxon>Agaricomycetidae</taxon>
        <taxon>Agaricales</taxon>
        <taxon>Marasmiineae</taxon>
        <taxon>Physalacriaceae</taxon>
        <taxon>Armillaria</taxon>
    </lineage>
</organism>
<protein>
    <submittedName>
        <fullName evidence="1">Uncharacterized protein</fullName>
    </submittedName>
</protein>